<evidence type="ECO:0000313" key="4">
    <source>
        <dbReference type="Proteomes" id="UP000829354"/>
    </source>
</evidence>
<gene>
    <name evidence="1" type="ORF">L3Y34_003511</name>
    <name evidence="2" type="ORF">L5515_010666</name>
</gene>
<keyword evidence="4" id="KW-1185">Reference proteome</keyword>
<protein>
    <recommendedName>
        <fullName evidence="5">C2H2-type domain-containing protein</fullName>
    </recommendedName>
</protein>
<name>A0AAE9EQW7_CAEBR</name>
<accession>A0AAE9EQW7</accession>
<dbReference type="AlphaFoldDB" id="A0AAE9EQW7"/>
<evidence type="ECO:0000313" key="3">
    <source>
        <dbReference type="Proteomes" id="UP000827892"/>
    </source>
</evidence>
<reference evidence="1 3" key="2">
    <citation type="submission" date="2022-05" db="EMBL/GenBank/DDBJ databases">
        <title>Chromosome-level reference genomes for two strains of Caenorhabditis briggsae: an improved platform for comparative genomics.</title>
        <authorList>
            <person name="Stevens L."/>
            <person name="Andersen E.C."/>
        </authorList>
    </citation>
    <scope>NUCLEOTIDE SEQUENCE [LARGE SCALE GENOMIC DNA]</scope>
    <source>
        <strain evidence="1">QX1410_ONT</strain>
        <tissue evidence="1">Whole-organism</tissue>
    </source>
</reference>
<evidence type="ECO:0000313" key="1">
    <source>
        <dbReference type="EMBL" id="ULT94080.1"/>
    </source>
</evidence>
<dbReference type="OMA" id="CEMMKQQ"/>
<evidence type="ECO:0008006" key="5">
    <source>
        <dbReference type="Google" id="ProtNLM"/>
    </source>
</evidence>
<reference evidence="2 4" key="1">
    <citation type="submission" date="2022-04" db="EMBL/GenBank/DDBJ databases">
        <title>Chromosome-level reference genomes for two strains of Caenorhabditis briggsae: an improved platform for comparative genomics.</title>
        <authorList>
            <person name="Stevens L."/>
            <person name="Andersen E."/>
        </authorList>
    </citation>
    <scope>NUCLEOTIDE SEQUENCE [LARGE SCALE GENOMIC DNA]</scope>
    <source>
        <strain evidence="2">VX34</strain>
        <tissue evidence="2">Whole-organism</tissue>
    </source>
</reference>
<proteinExistence type="predicted"/>
<organism evidence="2 4">
    <name type="scientific">Caenorhabditis briggsae</name>
    <dbReference type="NCBI Taxonomy" id="6238"/>
    <lineage>
        <taxon>Eukaryota</taxon>
        <taxon>Metazoa</taxon>
        <taxon>Ecdysozoa</taxon>
        <taxon>Nematoda</taxon>
        <taxon>Chromadorea</taxon>
        <taxon>Rhabditida</taxon>
        <taxon>Rhabditina</taxon>
        <taxon>Rhabditomorpha</taxon>
        <taxon>Rhabditoidea</taxon>
        <taxon>Rhabditidae</taxon>
        <taxon>Peloderinae</taxon>
        <taxon>Caenorhabditis</taxon>
    </lineage>
</organism>
<dbReference type="InterPro" id="IPR052797">
    <property type="entry name" value="RegFact_GeneExpr_CellDeath"/>
</dbReference>
<dbReference type="EMBL" id="CP092623">
    <property type="protein sequence ID" value="UMM27328.1"/>
    <property type="molecule type" value="Genomic_DNA"/>
</dbReference>
<dbReference type="KEGG" id="cbr:CBG_21722"/>
<dbReference type="Proteomes" id="UP000827892">
    <property type="component" value="Chromosome IV"/>
</dbReference>
<evidence type="ECO:0000313" key="2">
    <source>
        <dbReference type="EMBL" id="UMM27328.1"/>
    </source>
</evidence>
<dbReference type="PANTHER" id="PTHR33936:SF23">
    <property type="entry name" value="C2H2-TYPE DOMAIN-CONTAINING PROTEIN"/>
    <property type="match status" value="1"/>
</dbReference>
<sequence length="386" mass="44309">MENPYKQGNIDDAEIDQHVYETGQVEEEIIYEYAEDPGTIVQDEEEAEVPCYVMGGSYYTQESIDAANQDHSMCYFCKEDLRNKRFYNHLFDHHGFTKQQCEVMKQQKRLESHKGKPSPKMRSLHACTTCEMEFVTKTGLKSHLNKDGSTCGRLLAQSNDSTLTSASNIVCPTYGCAAQFGTYLELAVHVDSFHRDMVTDGKVFMIRRKTFPDKTSFLKWKKDMEIKTSSEFFLRTSQKVIFAVRTTLYKCLCSNSRGQTKTKSEQCPAFIKCCLRNHGQLEVVACFGHIGHEHPTETQKAVEFRLAASRELNYYRTKGRINNHRHRGNQYENGTHHENGMMVLMPEAAGDDDDVFVEEDEVQKQPSVPRVYTATTSSHHYQEGNY</sequence>
<dbReference type="PANTHER" id="PTHR33936">
    <property type="entry name" value="PROTEIN CBG17840"/>
    <property type="match status" value="1"/>
</dbReference>
<dbReference type="Proteomes" id="UP000829354">
    <property type="component" value="Chromosome IV"/>
</dbReference>
<dbReference type="EMBL" id="CP090894">
    <property type="protein sequence ID" value="ULT94080.1"/>
    <property type="molecule type" value="Genomic_DNA"/>
</dbReference>